<dbReference type="KEGG" id="nja:NSJP_2848"/>
<dbReference type="InterPro" id="IPR001789">
    <property type="entry name" value="Sig_transdc_resp-reg_receiver"/>
</dbReference>
<dbReference type="InterPro" id="IPR011006">
    <property type="entry name" value="CheY-like_superfamily"/>
</dbReference>
<dbReference type="SMART" id="SM00448">
    <property type="entry name" value="REC"/>
    <property type="match status" value="1"/>
</dbReference>
<dbReference type="STRING" id="1325564.NSJP_2848"/>
<dbReference type="EMBL" id="LT828648">
    <property type="protein sequence ID" value="SLM49015.1"/>
    <property type="molecule type" value="Genomic_DNA"/>
</dbReference>
<sequence>MALLPQHANTENTSPRIVLAEDNPAMLDMVSRVLEPEFQIVGTVDNGRDLIQAAAELHPDVLIVDISMPTLNGLEAARQLAGERTAAKIVILTVHEEREFVEESLVAGAVGYVVKPRLATDLPVAVREALMGRTFVSPMRPSSHVGSD</sequence>
<dbReference type="CDD" id="cd17535">
    <property type="entry name" value="REC_NarL-like"/>
    <property type="match status" value="1"/>
</dbReference>
<feature type="domain" description="Response regulatory" evidence="5">
    <location>
        <begin position="16"/>
        <end position="130"/>
    </location>
</feature>
<dbReference type="PROSITE" id="PS50110">
    <property type="entry name" value="RESPONSE_REGULATORY"/>
    <property type="match status" value="1"/>
</dbReference>
<accession>A0A1W1I7Q2</accession>
<dbReference type="Gene3D" id="3.40.50.2300">
    <property type="match status" value="1"/>
</dbReference>
<dbReference type="RefSeq" id="WP_080887318.1">
    <property type="nucleotide sequence ID" value="NZ_LT828648.1"/>
</dbReference>
<dbReference type="PANTHER" id="PTHR43214">
    <property type="entry name" value="TWO-COMPONENT RESPONSE REGULATOR"/>
    <property type="match status" value="1"/>
</dbReference>
<evidence type="ECO:0000256" key="1">
    <source>
        <dbReference type="ARBA" id="ARBA00023015"/>
    </source>
</evidence>
<dbReference type="SUPFAM" id="SSF52172">
    <property type="entry name" value="CheY-like"/>
    <property type="match status" value="1"/>
</dbReference>
<feature type="modified residue" description="4-aspartylphosphate" evidence="4">
    <location>
        <position position="65"/>
    </location>
</feature>
<dbReference type="GO" id="GO:0003677">
    <property type="term" value="F:DNA binding"/>
    <property type="evidence" value="ECO:0007669"/>
    <property type="project" value="UniProtKB-KW"/>
</dbReference>
<evidence type="ECO:0000256" key="3">
    <source>
        <dbReference type="ARBA" id="ARBA00023163"/>
    </source>
</evidence>
<organism evidence="6 7">
    <name type="scientific">Nitrospira japonica</name>
    <dbReference type="NCBI Taxonomy" id="1325564"/>
    <lineage>
        <taxon>Bacteria</taxon>
        <taxon>Pseudomonadati</taxon>
        <taxon>Nitrospirota</taxon>
        <taxon>Nitrospiria</taxon>
        <taxon>Nitrospirales</taxon>
        <taxon>Nitrospiraceae</taxon>
        <taxon>Nitrospira</taxon>
    </lineage>
</organism>
<dbReference type="InterPro" id="IPR058245">
    <property type="entry name" value="NreC/VraR/RcsB-like_REC"/>
</dbReference>
<keyword evidence="3" id="KW-0804">Transcription</keyword>
<evidence type="ECO:0000256" key="2">
    <source>
        <dbReference type="ARBA" id="ARBA00023125"/>
    </source>
</evidence>
<keyword evidence="7" id="KW-1185">Reference proteome</keyword>
<dbReference type="OrthoDB" id="9800897at2"/>
<dbReference type="AlphaFoldDB" id="A0A1W1I7Q2"/>
<name>A0A1W1I7Q2_9BACT</name>
<dbReference type="Proteomes" id="UP000192042">
    <property type="component" value="Chromosome I"/>
</dbReference>
<gene>
    <name evidence="6" type="ORF">NSJP_2848</name>
</gene>
<dbReference type="InterPro" id="IPR039420">
    <property type="entry name" value="WalR-like"/>
</dbReference>
<dbReference type="PANTHER" id="PTHR43214:SF41">
    <property type="entry name" value="NITRATE_NITRITE RESPONSE REGULATOR PROTEIN NARP"/>
    <property type="match status" value="1"/>
</dbReference>
<dbReference type="Pfam" id="PF00072">
    <property type="entry name" value="Response_reg"/>
    <property type="match status" value="1"/>
</dbReference>
<evidence type="ECO:0000313" key="6">
    <source>
        <dbReference type="EMBL" id="SLM49015.1"/>
    </source>
</evidence>
<proteinExistence type="predicted"/>
<evidence type="ECO:0000313" key="7">
    <source>
        <dbReference type="Proteomes" id="UP000192042"/>
    </source>
</evidence>
<reference evidence="6 7" key="1">
    <citation type="submission" date="2017-03" db="EMBL/GenBank/DDBJ databases">
        <authorList>
            <person name="Afonso C.L."/>
            <person name="Miller P.J."/>
            <person name="Scott M.A."/>
            <person name="Spackman E."/>
            <person name="Goraichik I."/>
            <person name="Dimitrov K.M."/>
            <person name="Suarez D.L."/>
            <person name="Swayne D.E."/>
        </authorList>
    </citation>
    <scope>NUCLEOTIDE SEQUENCE [LARGE SCALE GENOMIC DNA]</scope>
    <source>
        <strain evidence="6">Genome sequencing of Nitrospira japonica strain NJ11</strain>
    </source>
</reference>
<keyword evidence="2" id="KW-0238">DNA-binding</keyword>
<dbReference type="GO" id="GO:0000160">
    <property type="term" value="P:phosphorelay signal transduction system"/>
    <property type="evidence" value="ECO:0007669"/>
    <property type="project" value="InterPro"/>
</dbReference>
<keyword evidence="1" id="KW-0805">Transcription regulation</keyword>
<protein>
    <submittedName>
        <fullName evidence="6">Two component transcriptional regulator, LuxR family</fullName>
    </submittedName>
</protein>
<evidence type="ECO:0000259" key="5">
    <source>
        <dbReference type="PROSITE" id="PS50110"/>
    </source>
</evidence>
<keyword evidence="4" id="KW-0597">Phosphoprotein</keyword>
<evidence type="ECO:0000256" key="4">
    <source>
        <dbReference type="PROSITE-ProRule" id="PRU00169"/>
    </source>
</evidence>